<feature type="transmembrane region" description="Helical" evidence="7">
    <location>
        <begin position="235"/>
        <end position="253"/>
    </location>
</feature>
<evidence type="ECO:0000256" key="2">
    <source>
        <dbReference type="ARBA" id="ARBA00007600"/>
    </source>
</evidence>
<accession>A0A814ESL7</accession>
<dbReference type="AlphaFoldDB" id="A0A814ESL7"/>
<dbReference type="GO" id="GO:0030473">
    <property type="term" value="P:nuclear migration along microtubule"/>
    <property type="evidence" value="ECO:0007669"/>
    <property type="project" value="TreeGrafter"/>
</dbReference>
<evidence type="ECO:0000256" key="1">
    <source>
        <dbReference type="ARBA" id="ARBA00004473"/>
    </source>
</evidence>
<comment type="caution">
    <text evidence="9">The sequence shown here is derived from an EMBL/GenBank/DDBJ whole genome shotgun (WGS) entry which is preliminary data.</text>
</comment>
<comment type="similarity">
    <text evidence="2">Belongs to the TMEM201 family.</text>
</comment>
<feature type="domain" description="Ima1 N-terminal" evidence="8">
    <location>
        <begin position="7"/>
        <end position="126"/>
    </location>
</feature>
<dbReference type="GO" id="GO:0005637">
    <property type="term" value="C:nuclear inner membrane"/>
    <property type="evidence" value="ECO:0007669"/>
    <property type="project" value="UniProtKB-SubCell"/>
</dbReference>
<feature type="transmembrane region" description="Helical" evidence="7">
    <location>
        <begin position="176"/>
        <end position="198"/>
    </location>
</feature>
<keyword evidence="10" id="KW-1185">Reference proteome</keyword>
<reference evidence="9" key="1">
    <citation type="submission" date="2021-02" db="EMBL/GenBank/DDBJ databases">
        <authorList>
            <person name="Nowell W R."/>
        </authorList>
    </citation>
    <scope>NUCLEOTIDE SEQUENCE</scope>
    <source>
        <strain evidence="9">Ploen Becks lab</strain>
    </source>
</reference>
<feature type="transmembrane region" description="Helical" evidence="7">
    <location>
        <begin position="260"/>
        <end position="276"/>
    </location>
</feature>
<evidence type="ECO:0000313" key="10">
    <source>
        <dbReference type="Proteomes" id="UP000663879"/>
    </source>
</evidence>
<evidence type="ECO:0000256" key="4">
    <source>
        <dbReference type="ARBA" id="ARBA00022989"/>
    </source>
</evidence>
<proteinExistence type="inferred from homology"/>
<dbReference type="PANTHER" id="PTHR28646">
    <property type="entry name" value="TRANSMEMBRANE PROTEIN 201"/>
    <property type="match status" value="1"/>
</dbReference>
<dbReference type="Proteomes" id="UP000663879">
    <property type="component" value="Unassembled WGS sequence"/>
</dbReference>
<dbReference type="InterPro" id="IPR018617">
    <property type="entry name" value="Ima1_N"/>
</dbReference>
<evidence type="ECO:0000256" key="5">
    <source>
        <dbReference type="ARBA" id="ARBA00023136"/>
    </source>
</evidence>
<dbReference type="Pfam" id="PF09779">
    <property type="entry name" value="Ima1_N"/>
    <property type="match status" value="1"/>
</dbReference>
<evidence type="ECO:0000256" key="6">
    <source>
        <dbReference type="ARBA" id="ARBA00023242"/>
    </source>
</evidence>
<sequence>MLFGLKLNCWFCNQNSRISFFKRNSWTCPHCNQYNGFNEDGSYNKEIPEMHRKPLTNPFHSTKKINPKLKKPSLLCEKCTNNQCLKIERLSNFQPQREETYDLEIELYKEYMEKIYDLCSLCKPRVKFEITKQDGIIKQYLYKIGQFDYLFERGFKIPKLPKKPDLKKILKNQSKFARISYFFMNLFILFLVILTLFFNVYPINELDFITSQYTSFLSHPKLIELRTTYIYLNQYIPLYLISVVFLTLLLLLINKQNLKSFVLIFSLELSLIIVNYENIVYNLKYQPIFIYSLSLTPIFMIPILIINIFNMVNLIIWKDVNPKPKIEVKKTPSSAAAIIPNFNSGSNLNKMEVIQPAKFKPISKSLFNYKIDSNDRIQASLNSSDLSTRGSDDDSSSIVSGLTNLYLDRGRSIEKSNYLAASGGFLPRTNESNYYSLYQSDITIRNRSMLSSKWPQSQMSKKEIFVVY</sequence>
<evidence type="ECO:0000256" key="3">
    <source>
        <dbReference type="ARBA" id="ARBA00022692"/>
    </source>
</evidence>
<dbReference type="EMBL" id="CAJNOC010003218">
    <property type="protein sequence ID" value="CAF0973186.1"/>
    <property type="molecule type" value="Genomic_DNA"/>
</dbReference>
<gene>
    <name evidence="9" type="ORF">OXX778_LOCUS15026</name>
</gene>
<dbReference type="GO" id="GO:0005521">
    <property type="term" value="F:lamin binding"/>
    <property type="evidence" value="ECO:0007669"/>
    <property type="project" value="TreeGrafter"/>
</dbReference>
<dbReference type="OrthoDB" id="5966927at2759"/>
<dbReference type="GO" id="GO:0051015">
    <property type="term" value="F:actin filament binding"/>
    <property type="evidence" value="ECO:0007669"/>
    <property type="project" value="TreeGrafter"/>
</dbReference>
<keyword evidence="4 7" id="KW-1133">Transmembrane helix</keyword>
<comment type="subcellular location">
    <subcellularLocation>
        <location evidence="1">Nucleus inner membrane</location>
        <topology evidence="1">Multi-pass membrane protein</topology>
    </subcellularLocation>
</comment>
<feature type="transmembrane region" description="Helical" evidence="7">
    <location>
        <begin position="288"/>
        <end position="316"/>
    </location>
</feature>
<protein>
    <recommendedName>
        <fullName evidence="8">Ima1 N-terminal domain-containing protein</fullName>
    </recommendedName>
</protein>
<dbReference type="PANTHER" id="PTHR28646:SF1">
    <property type="entry name" value="TRANSMEMBRANE PROTEIN 201"/>
    <property type="match status" value="1"/>
</dbReference>
<evidence type="ECO:0000259" key="8">
    <source>
        <dbReference type="Pfam" id="PF09779"/>
    </source>
</evidence>
<name>A0A814ESL7_9BILA</name>
<dbReference type="InterPro" id="IPR040041">
    <property type="entry name" value="TMEM201"/>
</dbReference>
<keyword evidence="3 7" id="KW-0812">Transmembrane</keyword>
<keyword evidence="5 7" id="KW-0472">Membrane</keyword>
<keyword evidence="6" id="KW-0539">Nucleus</keyword>
<evidence type="ECO:0000313" key="9">
    <source>
        <dbReference type="EMBL" id="CAF0973186.1"/>
    </source>
</evidence>
<organism evidence="9 10">
    <name type="scientific">Brachionus calyciflorus</name>
    <dbReference type="NCBI Taxonomy" id="104777"/>
    <lineage>
        <taxon>Eukaryota</taxon>
        <taxon>Metazoa</taxon>
        <taxon>Spiralia</taxon>
        <taxon>Gnathifera</taxon>
        <taxon>Rotifera</taxon>
        <taxon>Eurotatoria</taxon>
        <taxon>Monogononta</taxon>
        <taxon>Pseudotrocha</taxon>
        <taxon>Ploima</taxon>
        <taxon>Brachionidae</taxon>
        <taxon>Brachionus</taxon>
    </lineage>
</organism>
<evidence type="ECO:0000256" key="7">
    <source>
        <dbReference type="SAM" id="Phobius"/>
    </source>
</evidence>